<keyword evidence="4" id="KW-1185">Reference proteome</keyword>
<dbReference type="Proteomes" id="UP000037510">
    <property type="component" value="Unassembled WGS sequence"/>
</dbReference>
<feature type="domain" description="CFA20" evidence="1">
    <location>
        <begin position="342"/>
        <end position="524"/>
    </location>
</feature>
<dbReference type="EMBL" id="JTDY01000514">
    <property type="protein sequence ID" value="KOB76829.1"/>
    <property type="molecule type" value="Genomic_DNA"/>
</dbReference>
<gene>
    <name evidence="3" type="ORF">OBRU01_05049</name>
</gene>
<organism evidence="3 4">
    <name type="scientific">Operophtera brumata</name>
    <name type="common">Winter moth</name>
    <name type="synonym">Phalaena brumata</name>
    <dbReference type="NCBI Taxonomy" id="104452"/>
    <lineage>
        <taxon>Eukaryota</taxon>
        <taxon>Metazoa</taxon>
        <taxon>Ecdysozoa</taxon>
        <taxon>Arthropoda</taxon>
        <taxon>Hexapoda</taxon>
        <taxon>Insecta</taxon>
        <taxon>Pterygota</taxon>
        <taxon>Neoptera</taxon>
        <taxon>Endopterygota</taxon>
        <taxon>Lepidoptera</taxon>
        <taxon>Glossata</taxon>
        <taxon>Ditrysia</taxon>
        <taxon>Geometroidea</taxon>
        <taxon>Geometridae</taxon>
        <taxon>Larentiinae</taxon>
        <taxon>Operophtera</taxon>
    </lineage>
</organism>
<dbReference type="PANTHER" id="PTHR12458">
    <property type="entry name" value="ORF PROTEIN"/>
    <property type="match status" value="1"/>
</dbReference>
<dbReference type="Pfam" id="PF05018">
    <property type="entry name" value="CFA20_dom"/>
    <property type="match status" value="2"/>
</dbReference>
<dbReference type="AlphaFoldDB" id="A0A0L7LN96"/>
<evidence type="ECO:0008006" key="5">
    <source>
        <dbReference type="Google" id="ProtNLM"/>
    </source>
</evidence>
<accession>A0A0L7LN96</accession>
<evidence type="ECO:0000313" key="3">
    <source>
        <dbReference type="EMBL" id="KOB76829.1"/>
    </source>
</evidence>
<dbReference type="InterPro" id="IPR007714">
    <property type="entry name" value="CFA20_dom"/>
</dbReference>
<comment type="caution">
    <text evidence="3">The sequence shown here is derived from an EMBL/GenBank/DDBJ whole genome shotgun (WGS) entry which is preliminary data.</text>
</comment>
<dbReference type="Pfam" id="PF25298">
    <property type="entry name" value="Baculo_FP_2nd"/>
    <property type="match status" value="1"/>
</dbReference>
<proteinExistence type="predicted"/>
<sequence>PTFDIALATNMYRNAYQRGMLTVFFSCGSKPLGIWEIQTKDGYVSRFLDQDIKSMVLEIGGTNVSTTFIRCPKGNQVLGIAMPFLVMIVKNLKKYFSFEVTILDETGMRRRFRVSNFQSTTQIMPMCTCMPIGLSDGWNQIQFNLAEFTRRAYKKQFIEVQKLKINANIRLRRIYFTERLIPEDELPPEYKLYFPLASKGQGKKGVEAAKGKEMQKVSSALTPTIEGPPVEVQSSKAEIIQSKSRASVGVLHPAGKSVGVIIASASAVAPVEETPARGLTSTELGLEEPPARLFLNERLTRLNRLLFAKAREACQHHKWRYCWTKGGRIYLREEEGLPANRMFKNAYQNGLLSIFYSCGANPLELWEVEVKNGHIKRITDSQIRSIVLEICGSNVSTTYITCPKGQKTLGINLPYMVMIVKNLKRPFTFEVTVLDKSGTRRRFRISNFQSTTQILPLCTTMPIKLNNGWNQIQFNLDEFTKRSYKTEFQEVSKLKINANICLRRVYFTETLLTDEQMPPEYRLYYPIVSKKTTKAKPNADEVKETLKPSRLKQTAAKAHAKKGIKVDVGSQVQEKRSVKLETDGVIKSEVTPAELEGPALTEPVTGHVEFQVPEGDNPSEPAQAFEPIPEGETAATAVPTETIVAPEEPLWF</sequence>
<reference evidence="3 4" key="1">
    <citation type="journal article" date="2015" name="Genome Biol. Evol.">
        <title>The genome of winter moth (Operophtera brumata) provides a genomic perspective on sexual dimorphism and phenology.</title>
        <authorList>
            <person name="Derks M.F."/>
            <person name="Smit S."/>
            <person name="Salis L."/>
            <person name="Schijlen E."/>
            <person name="Bossers A."/>
            <person name="Mateman C."/>
            <person name="Pijl A.S."/>
            <person name="de Ridder D."/>
            <person name="Groenen M.A."/>
            <person name="Visser M.E."/>
            <person name="Megens H.J."/>
        </authorList>
    </citation>
    <scope>NUCLEOTIDE SEQUENCE [LARGE SCALE GENOMIC DNA]</scope>
    <source>
        <strain evidence="3">WM2013NL</strain>
        <tissue evidence="3">Head and thorax</tissue>
    </source>
</reference>
<evidence type="ECO:0000259" key="2">
    <source>
        <dbReference type="Pfam" id="PF25298"/>
    </source>
</evidence>
<evidence type="ECO:0000313" key="4">
    <source>
        <dbReference type="Proteomes" id="UP000037510"/>
    </source>
</evidence>
<protein>
    <recommendedName>
        <fullName evidence="5">CFA20 domain-containing protein</fullName>
    </recommendedName>
</protein>
<feature type="non-terminal residue" evidence="3">
    <location>
        <position position="1"/>
    </location>
</feature>
<dbReference type="InterPro" id="IPR057251">
    <property type="entry name" value="FP_C"/>
</dbReference>
<feature type="domain" description="CFA20" evidence="1">
    <location>
        <begin position="11"/>
        <end position="193"/>
    </location>
</feature>
<feature type="domain" description="FP protein C-terminal" evidence="2">
    <location>
        <begin position="300"/>
        <end position="336"/>
    </location>
</feature>
<dbReference type="STRING" id="104452.A0A0L7LN96"/>
<name>A0A0L7LN96_OPEBR</name>
<dbReference type="InterPro" id="IPR040441">
    <property type="entry name" value="CFA20/CFAP20DC"/>
</dbReference>
<evidence type="ECO:0000259" key="1">
    <source>
        <dbReference type="Pfam" id="PF05018"/>
    </source>
</evidence>